<keyword evidence="1" id="KW-0732">Signal</keyword>
<reference evidence="3 4" key="1">
    <citation type="submission" date="2019-03" db="EMBL/GenBank/DDBJ databases">
        <title>Genomic Encyclopedia of Type Strains, Phase IV (KMG-IV): sequencing the most valuable type-strain genomes for metagenomic binning, comparative biology and taxonomic classification.</title>
        <authorList>
            <person name="Goeker M."/>
        </authorList>
    </citation>
    <scope>NUCLEOTIDE SEQUENCE [LARGE SCALE GENOMIC DNA]</scope>
    <source>
        <strain evidence="3 4">DSM 24176</strain>
    </source>
</reference>
<dbReference type="PANTHER" id="PTHR34385">
    <property type="entry name" value="D-ALANYL-D-ALANINE CARBOXYPEPTIDASE"/>
    <property type="match status" value="1"/>
</dbReference>
<proteinExistence type="predicted"/>
<dbReference type="GO" id="GO:0006508">
    <property type="term" value="P:proteolysis"/>
    <property type="evidence" value="ECO:0007669"/>
    <property type="project" value="InterPro"/>
</dbReference>
<dbReference type="EMBL" id="SMGQ01000012">
    <property type="protein sequence ID" value="TCK93353.1"/>
    <property type="molecule type" value="Genomic_DNA"/>
</dbReference>
<protein>
    <submittedName>
        <fullName evidence="3">D-alanyl-D-alanine carboxypeptidase</fullName>
    </submittedName>
</protein>
<dbReference type="InterPro" id="IPR058193">
    <property type="entry name" value="VanY/YodJ_core_dom"/>
</dbReference>
<comment type="caution">
    <text evidence="3">The sequence shown here is derived from an EMBL/GenBank/DDBJ whole genome shotgun (WGS) entry which is preliminary data.</text>
</comment>
<name>A0A4R1MTQ6_9FIRM</name>
<dbReference type="Gene3D" id="3.30.1380.10">
    <property type="match status" value="1"/>
</dbReference>
<keyword evidence="4" id="KW-1185">Reference proteome</keyword>
<dbReference type="Pfam" id="PF02557">
    <property type="entry name" value="VanY"/>
    <property type="match status" value="1"/>
</dbReference>
<dbReference type="Proteomes" id="UP000294545">
    <property type="component" value="Unassembled WGS sequence"/>
</dbReference>
<dbReference type="SUPFAM" id="SSF55166">
    <property type="entry name" value="Hedgehog/DD-peptidase"/>
    <property type="match status" value="1"/>
</dbReference>
<dbReference type="RefSeq" id="WP_165868556.1">
    <property type="nucleotide sequence ID" value="NZ_SMGQ01000012.1"/>
</dbReference>
<dbReference type="PANTHER" id="PTHR34385:SF1">
    <property type="entry name" value="PEPTIDOGLYCAN L-ALANYL-D-GLUTAMATE ENDOPEPTIDASE CWLK"/>
    <property type="match status" value="1"/>
</dbReference>
<evidence type="ECO:0000313" key="3">
    <source>
        <dbReference type="EMBL" id="TCK93353.1"/>
    </source>
</evidence>
<dbReference type="PROSITE" id="PS51257">
    <property type="entry name" value="PROKAR_LIPOPROTEIN"/>
    <property type="match status" value="1"/>
</dbReference>
<feature type="chain" id="PRO_5020591096" evidence="1">
    <location>
        <begin position="23"/>
        <end position="274"/>
    </location>
</feature>
<dbReference type="InterPro" id="IPR009045">
    <property type="entry name" value="Zn_M74/Hedgehog-like"/>
</dbReference>
<feature type="signal peptide" evidence="1">
    <location>
        <begin position="1"/>
        <end position="22"/>
    </location>
</feature>
<dbReference type="CDD" id="cd14852">
    <property type="entry name" value="LD-carboxypeptidase"/>
    <property type="match status" value="1"/>
</dbReference>
<dbReference type="InterPro" id="IPR003709">
    <property type="entry name" value="VanY-like_core_dom"/>
</dbReference>
<organism evidence="3 4">
    <name type="scientific">Natranaerovirga hydrolytica</name>
    <dbReference type="NCBI Taxonomy" id="680378"/>
    <lineage>
        <taxon>Bacteria</taxon>
        <taxon>Bacillati</taxon>
        <taxon>Bacillota</taxon>
        <taxon>Clostridia</taxon>
        <taxon>Lachnospirales</taxon>
        <taxon>Natranaerovirgaceae</taxon>
        <taxon>Natranaerovirga</taxon>
    </lineage>
</organism>
<evidence type="ECO:0000313" key="4">
    <source>
        <dbReference type="Proteomes" id="UP000294545"/>
    </source>
</evidence>
<dbReference type="InterPro" id="IPR052179">
    <property type="entry name" value="DD-CPase-like"/>
</dbReference>
<evidence type="ECO:0000259" key="2">
    <source>
        <dbReference type="Pfam" id="PF02557"/>
    </source>
</evidence>
<evidence type="ECO:0000256" key="1">
    <source>
        <dbReference type="SAM" id="SignalP"/>
    </source>
</evidence>
<accession>A0A4R1MTQ6</accession>
<dbReference type="GO" id="GO:0004180">
    <property type="term" value="F:carboxypeptidase activity"/>
    <property type="evidence" value="ECO:0007669"/>
    <property type="project" value="UniProtKB-KW"/>
</dbReference>
<sequence length="274" mass="31260">MKKYVVGLLLGSAFLTSCTSNSSEIIVSTNAHTNNQLIASYNEALNTQNFVNNTQELSYIINNEVESLSNPMVDKNSTLIQDPNDIEVLVNKGYQLPEDYRPDDLVVPDIRFSFDEYDDKMLMREEAALAIEKLFNDAEREGLYLFGVSGFRSYQRQKSIYEWNLQTRGEEYTNQYSAKPGHSEHQTGLVMDITCQSVGFALTDALGHTPEGQWVAANAYKYGFVISYPEDKTHITGYSYEPWHIRYVGNELAEYLTENDMTLDEYYFTNGLTP</sequence>
<keyword evidence="3" id="KW-0378">Hydrolase</keyword>
<dbReference type="AlphaFoldDB" id="A0A4R1MTQ6"/>
<keyword evidence="3" id="KW-0645">Protease</keyword>
<gene>
    <name evidence="3" type="ORF">EDC19_1545</name>
</gene>
<feature type="domain" description="D-alanyl-D-alanine carboxypeptidase-like core" evidence="2">
    <location>
        <begin position="122"/>
        <end position="249"/>
    </location>
</feature>
<keyword evidence="3" id="KW-0121">Carboxypeptidase</keyword>